<reference evidence="1" key="1">
    <citation type="submission" date="2014-05" db="EMBL/GenBank/DDBJ databases">
        <title>The transcriptome of the halophilic microalga Tetraselmis sp. GSL018 isolated from the Great Salt Lake, Utah.</title>
        <authorList>
            <person name="Jinkerson R.E."/>
            <person name="D'Adamo S."/>
            <person name="Posewitz M.C."/>
        </authorList>
    </citation>
    <scope>NUCLEOTIDE SEQUENCE</scope>
    <source>
        <strain evidence="1">GSL018</strain>
    </source>
</reference>
<evidence type="ECO:0000313" key="1">
    <source>
        <dbReference type="EMBL" id="JAC74254.1"/>
    </source>
</evidence>
<dbReference type="EMBL" id="GBEZ01011543">
    <property type="protein sequence ID" value="JAC74254.1"/>
    <property type="molecule type" value="Transcribed_RNA"/>
</dbReference>
<proteinExistence type="predicted"/>
<name>A0A061RU26_9CHLO</name>
<organism evidence="1">
    <name type="scientific">Tetraselmis sp. GSL018</name>
    <dbReference type="NCBI Taxonomy" id="582737"/>
    <lineage>
        <taxon>Eukaryota</taxon>
        <taxon>Viridiplantae</taxon>
        <taxon>Chlorophyta</taxon>
        <taxon>core chlorophytes</taxon>
        <taxon>Chlorodendrophyceae</taxon>
        <taxon>Chlorodendrales</taxon>
        <taxon>Chlorodendraceae</taxon>
        <taxon>Tetraselmis</taxon>
    </lineage>
</organism>
<accession>A0A061RU26</accession>
<gene>
    <name evidence="1" type="ORF">TSPGSL018_26461</name>
</gene>
<dbReference type="AlphaFoldDB" id="A0A061RU26"/>
<sequence>MTPAQERPNWLEGAPQAELKQAVCASTREDMFQHRHYKRGMTGALRCFGIFGKLTAPPLLVSGRLNGHTRTGIVLIHNMGRHRIASEPVHSMHPQSIQIKNEDWNVNHRKTWANTLPGSILGREQSSDGSAFGVPQCAAEARALAKTNKTRVRPLPFAPVWRALRPWSIHKGYGSSQTDRGKGNGAHLTVWAQIRCPPVGRARATCTKAKAFAACRSPEQRHPGRLSLPHSVQRRIEKGQCRKPMSATVRTLESV</sequence>
<protein>
    <submittedName>
        <fullName evidence="1">Uncharacterized protein</fullName>
    </submittedName>
</protein>